<dbReference type="RefSeq" id="WP_046145842.1">
    <property type="nucleotide sequence ID" value="NZ_KQ033912.1"/>
</dbReference>
<evidence type="ECO:0000256" key="3">
    <source>
        <dbReference type="ARBA" id="ARBA00023163"/>
    </source>
</evidence>
<dbReference type="SUPFAM" id="SSF46689">
    <property type="entry name" value="Homeodomain-like"/>
    <property type="match status" value="1"/>
</dbReference>
<evidence type="ECO:0000256" key="2">
    <source>
        <dbReference type="ARBA" id="ARBA00023125"/>
    </source>
</evidence>
<protein>
    <recommendedName>
        <fullName evidence="5">HTH araC/xylS-type domain-containing protein</fullName>
    </recommendedName>
</protein>
<reference evidence="6 7" key="1">
    <citation type="submission" date="2013-04" db="EMBL/GenBank/DDBJ databases">
        <title>The Genome Sequence of Parabacteroides goldsteinii DSM 19448.</title>
        <authorList>
            <consortium name="The Broad Institute Genomics Platform"/>
            <person name="Earl A."/>
            <person name="Ward D."/>
            <person name="Feldgarden M."/>
            <person name="Gevers D."/>
            <person name="Martens E."/>
            <person name="Sakamoto M."/>
            <person name="Benno Y."/>
            <person name="Song Y."/>
            <person name="Liu C."/>
            <person name="Lee J."/>
            <person name="Bolanos M."/>
            <person name="Vaisanen M.L."/>
            <person name="Finegold S.M."/>
            <person name="Walker B."/>
            <person name="Young S."/>
            <person name="Zeng Q."/>
            <person name="Gargeya S."/>
            <person name="Fitzgerald M."/>
            <person name="Haas B."/>
            <person name="Abouelleil A."/>
            <person name="Allen A.W."/>
            <person name="Alvarado L."/>
            <person name="Arachchi H.M."/>
            <person name="Berlin A.M."/>
            <person name="Chapman S.B."/>
            <person name="Gainer-Dewar J."/>
            <person name="Goldberg J."/>
            <person name="Griggs A."/>
            <person name="Gujja S."/>
            <person name="Hansen M."/>
            <person name="Howarth C."/>
            <person name="Imamovic A."/>
            <person name="Ireland A."/>
            <person name="Larimer J."/>
            <person name="McCowan C."/>
            <person name="Murphy C."/>
            <person name="Pearson M."/>
            <person name="Poon T.W."/>
            <person name="Priest M."/>
            <person name="Roberts A."/>
            <person name="Saif S."/>
            <person name="Shea T."/>
            <person name="Sisk P."/>
            <person name="Sykes S."/>
            <person name="Wortman J."/>
            <person name="Nusbaum C."/>
            <person name="Birren B."/>
        </authorList>
    </citation>
    <scope>NUCLEOTIDE SEQUENCE [LARGE SCALE GENOMIC DNA]</scope>
    <source>
        <strain evidence="6 7">DSM 19448</strain>
    </source>
</reference>
<feature type="transmembrane region" description="Helical" evidence="4">
    <location>
        <begin position="64"/>
        <end position="85"/>
    </location>
</feature>
<feature type="domain" description="HTH araC/xylS-type" evidence="5">
    <location>
        <begin position="272"/>
        <end position="374"/>
    </location>
</feature>
<dbReference type="SMART" id="SM00342">
    <property type="entry name" value="HTH_ARAC"/>
    <property type="match status" value="1"/>
</dbReference>
<dbReference type="GO" id="GO:0043565">
    <property type="term" value="F:sequence-specific DNA binding"/>
    <property type="evidence" value="ECO:0007669"/>
    <property type="project" value="InterPro"/>
</dbReference>
<keyword evidence="4" id="KW-0812">Transmembrane</keyword>
<name>A0A0F5JGZ3_9BACT</name>
<feature type="transmembrane region" description="Helical" evidence="4">
    <location>
        <begin position="6"/>
        <end position="26"/>
    </location>
</feature>
<dbReference type="Pfam" id="PF12833">
    <property type="entry name" value="HTH_18"/>
    <property type="match status" value="1"/>
</dbReference>
<keyword evidence="3" id="KW-0804">Transcription</keyword>
<dbReference type="AlphaFoldDB" id="A0A0F5JGZ3"/>
<comment type="caution">
    <text evidence="6">The sequence shown here is derived from an EMBL/GenBank/DDBJ whole genome shotgun (WGS) entry which is preliminary data.</text>
</comment>
<dbReference type="PATRIC" id="fig|927665.4.peg.1753"/>
<proteinExistence type="predicted"/>
<dbReference type="PRINTS" id="PR00032">
    <property type="entry name" value="HTHARAC"/>
</dbReference>
<keyword evidence="4" id="KW-0472">Membrane</keyword>
<dbReference type="Proteomes" id="UP000033047">
    <property type="component" value="Unassembled WGS sequence"/>
</dbReference>
<feature type="transmembrane region" description="Helical" evidence="4">
    <location>
        <begin position="185"/>
        <end position="203"/>
    </location>
</feature>
<accession>A0A0F5JGZ3</accession>
<sequence>MLDKIQFLLSMQIIGLCVLGGIMMLLRSFGNRARLILAWSMIMWALMAVIRISVNSYVDEAKEAFHPDVLIASCFVTACLASYVIEKLRPGFLTLRRFSVFLSPVIVGGLSYLTYRLSGGEIHVFYSIKDVFTHFNLDVFLRLLVLALTLFYMIVPIYLVIKYADEYTAYLSENVSDPENYDLEWLRRTMIVLSILYFLYVILLLTDRTILYVVIKSVMLVVWFYFFYKALFLKNIRLEHSFKNGWDLPSNDEEEDDDDEEQRGALFKRYAEEVNTWFEREKPYLNDDLRLTDLQRVFPISRSYLSQLFNKELGMSFSDYVNQFRVEESKRLMDAESLASIQEIAERSGFHSMSTFRRAFIKQTGIVPSEYKRG</sequence>
<organism evidence="6 7">
    <name type="scientific">Parabacteroides goldsteinii DSM 19448 = WAL 12034</name>
    <dbReference type="NCBI Taxonomy" id="927665"/>
    <lineage>
        <taxon>Bacteria</taxon>
        <taxon>Pseudomonadati</taxon>
        <taxon>Bacteroidota</taxon>
        <taxon>Bacteroidia</taxon>
        <taxon>Bacteroidales</taxon>
        <taxon>Tannerellaceae</taxon>
        <taxon>Parabacteroides</taxon>
    </lineage>
</organism>
<evidence type="ECO:0000313" key="6">
    <source>
        <dbReference type="EMBL" id="KKB57061.1"/>
    </source>
</evidence>
<evidence type="ECO:0000256" key="1">
    <source>
        <dbReference type="ARBA" id="ARBA00023015"/>
    </source>
</evidence>
<dbReference type="EMBL" id="AQHV01000010">
    <property type="protein sequence ID" value="KKB57061.1"/>
    <property type="molecule type" value="Genomic_DNA"/>
</dbReference>
<feature type="transmembrane region" description="Helical" evidence="4">
    <location>
        <begin position="97"/>
        <end position="115"/>
    </location>
</feature>
<dbReference type="InterPro" id="IPR018060">
    <property type="entry name" value="HTH_AraC"/>
</dbReference>
<dbReference type="STRING" id="927665.HMPREF1535_01713"/>
<evidence type="ECO:0000259" key="5">
    <source>
        <dbReference type="PROSITE" id="PS01124"/>
    </source>
</evidence>
<dbReference type="PANTHER" id="PTHR43280">
    <property type="entry name" value="ARAC-FAMILY TRANSCRIPTIONAL REGULATOR"/>
    <property type="match status" value="1"/>
</dbReference>
<dbReference type="HOGENOM" id="CLU_041408_0_0_10"/>
<keyword evidence="2" id="KW-0238">DNA-binding</keyword>
<dbReference type="PANTHER" id="PTHR43280:SF2">
    <property type="entry name" value="HTH-TYPE TRANSCRIPTIONAL REGULATOR EXSA"/>
    <property type="match status" value="1"/>
</dbReference>
<evidence type="ECO:0000313" key="7">
    <source>
        <dbReference type="Proteomes" id="UP000033047"/>
    </source>
</evidence>
<keyword evidence="1" id="KW-0805">Transcription regulation</keyword>
<feature type="transmembrane region" description="Helical" evidence="4">
    <location>
        <begin position="209"/>
        <end position="228"/>
    </location>
</feature>
<feature type="transmembrane region" description="Helical" evidence="4">
    <location>
        <begin position="139"/>
        <end position="164"/>
    </location>
</feature>
<dbReference type="PROSITE" id="PS01124">
    <property type="entry name" value="HTH_ARAC_FAMILY_2"/>
    <property type="match status" value="1"/>
</dbReference>
<dbReference type="InterPro" id="IPR020449">
    <property type="entry name" value="Tscrpt_reg_AraC-type_HTH"/>
</dbReference>
<dbReference type="InterPro" id="IPR009057">
    <property type="entry name" value="Homeodomain-like_sf"/>
</dbReference>
<feature type="transmembrane region" description="Helical" evidence="4">
    <location>
        <begin position="33"/>
        <end position="52"/>
    </location>
</feature>
<keyword evidence="4" id="KW-1133">Transmembrane helix</keyword>
<dbReference type="Gene3D" id="1.10.10.60">
    <property type="entry name" value="Homeodomain-like"/>
    <property type="match status" value="2"/>
</dbReference>
<evidence type="ECO:0000256" key="4">
    <source>
        <dbReference type="SAM" id="Phobius"/>
    </source>
</evidence>
<dbReference type="GO" id="GO:0003700">
    <property type="term" value="F:DNA-binding transcription factor activity"/>
    <property type="evidence" value="ECO:0007669"/>
    <property type="project" value="InterPro"/>
</dbReference>
<gene>
    <name evidence="6" type="ORF">HMPREF1535_01713</name>
</gene>